<dbReference type="InterPro" id="IPR011008">
    <property type="entry name" value="Dimeric_a/b-barrel"/>
</dbReference>
<evidence type="ECO:0008006" key="3">
    <source>
        <dbReference type="Google" id="ProtNLM"/>
    </source>
</evidence>
<dbReference type="PANTHER" id="PTHR33606:SF3">
    <property type="entry name" value="PROTEIN YCII"/>
    <property type="match status" value="1"/>
</dbReference>
<dbReference type="HOGENOM" id="CLU_110355_2_1_1"/>
<gene>
    <name evidence="1" type="ORF">BOTBODRAFT_116673</name>
</gene>
<dbReference type="SUPFAM" id="SSF54909">
    <property type="entry name" value="Dimeric alpha+beta barrel"/>
    <property type="match status" value="1"/>
</dbReference>
<proteinExistence type="predicted"/>
<dbReference type="OrthoDB" id="5519740at2759"/>
<dbReference type="AlphaFoldDB" id="A0A067MD47"/>
<sequence>MSSTATPTKHTFIIWAPDCTDAEAFSRRMSVREEHLAGVKADIAKGEHWDLKIGGAILTPESILPDAQKKMIGSAFIVAAEDIESLRKRIESDVYYTARVWDPEKLVILPFAAALGSAKV</sequence>
<dbReference type="Gene3D" id="3.30.70.1060">
    <property type="entry name" value="Dimeric alpha+beta barrel"/>
    <property type="match status" value="1"/>
</dbReference>
<accession>A0A067MD47</accession>
<evidence type="ECO:0000313" key="2">
    <source>
        <dbReference type="Proteomes" id="UP000027195"/>
    </source>
</evidence>
<name>A0A067MD47_BOTB1</name>
<dbReference type="STRING" id="930990.A0A067MD47"/>
<organism evidence="1 2">
    <name type="scientific">Botryobasidium botryosum (strain FD-172 SS1)</name>
    <dbReference type="NCBI Taxonomy" id="930990"/>
    <lineage>
        <taxon>Eukaryota</taxon>
        <taxon>Fungi</taxon>
        <taxon>Dikarya</taxon>
        <taxon>Basidiomycota</taxon>
        <taxon>Agaricomycotina</taxon>
        <taxon>Agaricomycetes</taxon>
        <taxon>Cantharellales</taxon>
        <taxon>Botryobasidiaceae</taxon>
        <taxon>Botryobasidium</taxon>
    </lineage>
</organism>
<keyword evidence="2" id="KW-1185">Reference proteome</keyword>
<reference evidence="2" key="1">
    <citation type="journal article" date="2014" name="Proc. Natl. Acad. Sci. U.S.A.">
        <title>Extensive sampling of basidiomycete genomes demonstrates inadequacy of the white-rot/brown-rot paradigm for wood decay fungi.</title>
        <authorList>
            <person name="Riley R."/>
            <person name="Salamov A.A."/>
            <person name="Brown D.W."/>
            <person name="Nagy L.G."/>
            <person name="Floudas D."/>
            <person name="Held B.W."/>
            <person name="Levasseur A."/>
            <person name="Lombard V."/>
            <person name="Morin E."/>
            <person name="Otillar R."/>
            <person name="Lindquist E.A."/>
            <person name="Sun H."/>
            <person name="LaButti K.M."/>
            <person name="Schmutz J."/>
            <person name="Jabbour D."/>
            <person name="Luo H."/>
            <person name="Baker S.E."/>
            <person name="Pisabarro A.G."/>
            <person name="Walton J.D."/>
            <person name="Blanchette R.A."/>
            <person name="Henrissat B."/>
            <person name="Martin F."/>
            <person name="Cullen D."/>
            <person name="Hibbett D.S."/>
            <person name="Grigoriev I.V."/>
        </authorList>
    </citation>
    <scope>NUCLEOTIDE SEQUENCE [LARGE SCALE GENOMIC DNA]</scope>
    <source>
        <strain evidence="2">FD-172 SS1</strain>
    </source>
</reference>
<dbReference type="InterPro" id="IPR051807">
    <property type="entry name" value="Sec-metab_biosynth-assoc"/>
</dbReference>
<dbReference type="InParanoid" id="A0A067MD47"/>
<dbReference type="PANTHER" id="PTHR33606">
    <property type="entry name" value="PROTEIN YCII"/>
    <property type="match status" value="1"/>
</dbReference>
<dbReference type="EMBL" id="KL198074">
    <property type="protein sequence ID" value="KDQ09787.1"/>
    <property type="molecule type" value="Genomic_DNA"/>
</dbReference>
<evidence type="ECO:0000313" key="1">
    <source>
        <dbReference type="EMBL" id="KDQ09787.1"/>
    </source>
</evidence>
<protein>
    <recommendedName>
        <fullName evidence="3">YCII-related domain-containing protein</fullName>
    </recommendedName>
</protein>
<dbReference type="Proteomes" id="UP000027195">
    <property type="component" value="Unassembled WGS sequence"/>
</dbReference>